<dbReference type="Pfam" id="PF02283">
    <property type="entry name" value="CobU"/>
    <property type="match status" value="1"/>
</dbReference>
<dbReference type="PANTHER" id="PTHR34848">
    <property type="match status" value="1"/>
</dbReference>
<organism evidence="19">
    <name type="scientific">bioreactor metagenome</name>
    <dbReference type="NCBI Taxonomy" id="1076179"/>
    <lineage>
        <taxon>unclassified sequences</taxon>
        <taxon>metagenomes</taxon>
        <taxon>ecological metagenomes</taxon>
    </lineage>
</organism>
<comment type="pathway">
    <text evidence="6">Cofactor biosynthesis; adenosylcobalamin biosynthesis; adenosylcobalamin from cob(II)yrinate a,c-diamide: step 5/7.</text>
</comment>
<evidence type="ECO:0000256" key="4">
    <source>
        <dbReference type="ARBA" id="ARBA00003889"/>
    </source>
</evidence>
<keyword evidence="15" id="KW-0342">GTP-binding</keyword>
<evidence type="ECO:0000256" key="6">
    <source>
        <dbReference type="ARBA" id="ARBA00005159"/>
    </source>
</evidence>
<dbReference type="GO" id="GO:0005525">
    <property type="term" value="F:GTP binding"/>
    <property type="evidence" value="ECO:0007669"/>
    <property type="project" value="UniProtKB-KW"/>
</dbReference>
<comment type="catalytic activity">
    <reaction evidence="3">
        <text>adenosylcob(III)inamide + GTP = adenosylcob(III)inamide phosphate + GDP + H(+)</text>
        <dbReference type="Rhea" id="RHEA:15765"/>
        <dbReference type="ChEBI" id="CHEBI:2480"/>
        <dbReference type="ChEBI" id="CHEBI:15378"/>
        <dbReference type="ChEBI" id="CHEBI:37565"/>
        <dbReference type="ChEBI" id="CHEBI:58189"/>
        <dbReference type="ChEBI" id="CHEBI:58502"/>
        <dbReference type="EC" id="2.7.1.156"/>
    </reaction>
</comment>
<dbReference type="GO" id="GO:0009236">
    <property type="term" value="P:cobalamin biosynthetic process"/>
    <property type="evidence" value="ECO:0007669"/>
    <property type="project" value="UniProtKB-KW"/>
</dbReference>
<comment type="similarity">
    <text evidence="7">Belongs to the CobU/CobP family.</text>
</comment>
<dbReference type="Gene3D" id="3.40.50.300">
    <property type="entry name" value="P-loop containing nucleotide triphosphate hydrolases"/>
    <property type="match status" value="1"/>
</dbReference>
<evidence type="ECO:0000256" key="18">
    <source>
        <dbReference type="SAM" id="MobiDB-lite"/>
    </source>
</evidence>
<evidence type="ECO:0000256" key="5">
    <source>
        <dbReference type="ARBA" id="ARBA00004692"/>
    </source>
</evidence>
<evidence type="ECO:0000256" key="17">
    <source>
        <dbReference type="ARBA" id="ARBA00030571"/>
    </source>
</evidence>
<evidence type="ECO:0000256" key="9">
    <source>
        <dbReference type="ARBA" id="ARBA00012523"/>
    </source>
</evidence>
<dbReference type="GO" id="GO:0008820">
    <property type="term" value="F:cobinamide phosphate guanylyltransferase activity"/>
    <property type="evidence" value="ECO:0007669"/>
    <property type="project" value="UniProtKB-EC"/>
</dbReference>
<evidence type="ECO:0000256" key="1">
    <source>
        <dbReference type="ARBA" id="ARBA00000312"/>
    </source>
</evidence>
<dbReference type="GO" id="GO:0005524">
    <property type="term" value="F:ATP binding"/>
    <property type="evidence" value="ECO:0007669"/>
    <property type="project" value="UniProtKB-KW"/>
</dbReference>
<dbReference type="CDD" id="cd00544">
    <property type="entry name" value="CobU"/>
    <property type="match status" value="1"/>
</dbReference>
<keyword evidence="14" id="KW-0067">ATP-binding</keyword>
<keyword evidence="11" id="KW-0808">Transferase</keyword>
<sequence length="331" mass="35663">MGDDGHPPLARGQRRNRRGGAGTQIGKTFAARRAMRGEFRRRERADVGQIGEGQAFPVAEILLPQPRVGLGLQTGPERRRGLKAAQRGRCDDAQRPQLGAQRGKRAHVRQIGRHVAAAGETAAMARGRMTDEDQLAHPLGGHLAFLLSRLRRFCFEAGRGTRETMSQTILITGGVRSGKSAIAEGRTLGFGTPAVYIATAQAFDGEMETRIAAHQARRGAEWRTVQEPLDLVGALAATDGAPRLVDCLTLWLTNQMLGGHDWQAAGRDLCAALARQTSPVVLVTNEVGLGIVPENRLAREFRDAAGLLNQWVAAVADEVIFAVAGLPMKVK</sequence>
<evidence type="ECO:0000256" key="15">
    <source>
        <dbReference type="ARBA" id="ARBA00023134"/>
    </source>
</evidence>
<feature type="region of interest" description="Disordered" evidence="18">
    <location>
        <begin position="1"/>
        <end position="26"/>
    </location>
</feature>
<keyword evidence="10" id="KW-0169">Cobalamin biosynthesis</keyword>
<comment type="catalytic activity">
    <reaction evidence="2">
        <text>adenosylcob(III)inamide phosphate + GTP + H(+) = adenosylcob(III)inamide-GDP + diphosphate</text>
        <dbReference type="Rhea" id="RHEA:22712"/>
        <dbReference type="ChEBI" id="CHEBI:15378"/>
        <dbReference type="ChEBI" id="CHEBI:33019"/>
        <dbReference type="ChEBI" id="CHEBI:37565"/>
        <dbReference type="ChEBI" id="CHEBI:58502"/>
        <dbReference type="ChEBI" id="CHEBI:60487"/>
        <dbReference type="EC" id="2.7.7.62"/>
    </reaction>
</comment>
<dbReference type="SUPFAM" id="SSF52540">
    <property type="entry name" value="P-loop containing nucleoside triphosphate hydrolases"/>
    <property type="match status" value="1"/>
</dbReference>
<dbReference type="InterPro" id="IPR003203">
    <property type="entry name" value="CobU/CobP"/>
</dbReference>
<comment type="caution">
    <text evidence="19">The sequence shown here is derived from an EMBL/GenBank/DDBJ whole genome shotgun (WGS) entry which is preliminary data.</text>
</comment>
<evidence type="ECO:0000256" key="16">
    <source>
        <dbReference type="ARBA" id="ARBA00029570"/>
    </source>
</evidence>
<evidence type="ECO:0000256" key="14">
    <source>
        <dbReference type="ARBA" id="ARBA00022840"/>
    </source>
</evidence>
<accession>A0A644TLS0</accession>
<evidence type="ECO:0000256" key="3">
    <source>
        <dbReference type="ARBA" id="ARBA00001522"/>
    </source>
</evidence>
<dbReference type="EC" id="2.7.7.62" evidence="9"/>
<evidence type="ECO:0000256" key="11">
    <source>
        <dbReference type="ARBA" id="ARBA00022679"/>
    </source>
</evidence>
<keyword evidence="13" id="KW-0418">Kinase</keyword>
<proteinExistence type="inferred from homology"/>
<evidence type="ECO:0000256" key="12">
    <source>
        <dbReference type="ARBA" id="ARBA00022741"/>
    </source>
</evidence>
<gene>
    <name evidence="19" type="ORF">SDC9_13028</name>
</gene>
<dbReference type="AlphaFoldDB" id="A0A644TLS0"/>
<evidence type="ECO:0000256" key="2">
    <source>
        <dbReference type="ARBA" id="ARBA00000711"/>
    </source>
</evidence>
<comment type="catalytic activity">
    <reaction evidence="1">
        <text>adenosylcob(III)inamide + ATP = adenosylcob(III)inamide phosphate + ADP + H(+)</text>
        <dbReference type="Rhea" id="RHEA:15769"/>
        <dbReference type="ChEBI" id="CHEBI:2480"/>
        <dbReference type="ChEBI" id="CHEBI:15378"/>
        <dbReference type="ChEBI" id="CHEBI:30616"/>
        <dbReference type="ChEBI" id="CHEBI:58502"/>
        <dbReference type="ChEBI" id="CHEBI:456216"/>
        <dbReference type="EC" id="2.7.1.156"/>
    </reaction>
</comment>
<dbReference type="EMBL" id="VSSQ01000036">
    <property type="protein sequence ID" value="MPL67337.1"/>
    <property type="molecule type" value="Genomic_DNA"/>
</dbReference>
<dbReference type="InterPro" id="IPR027417">
    <property type="entry name" value="P-loop_NTPase"/>
</dbReference>
<evidence type="ECO:0000256" key="10">
    <source>
        <dbReference type="ARBA" id="ARBA00022573"/>
    </source>
</evidence>
<name>A0A644TLS0_9ZZZZ</name>
<evidence type="ECO:0000256" key="7">
    <source>
        <dbReference type="ARBA" id="ARBA00007490"/>
    </source>
</evidence>
<evidence type="ECO:0000313" key="19">
    <source>
        <dbReference type="EMBL" id="MPL67337.1"/>
    </source>
</evidence>
<comment type="function">
    <text evidence="4">Catalyzes ATP-dependent phosphorylation of adenosylcobinamide and addition of GMP to adenosylcobinamide phosphate.</text>
</comment>
<dbReference type="NCBIfam" id="NF004469">
    <property type="entry name" value="PRK05800.1"/>
    <property type="match status" value="1"/>
</dbReference>
<dbReference type="GO" id="GO:0043752">
    <property type="term" value="F:adenosylcobinamide kinase activity"/>
    <property type="evidence" value="ECO:0007669"/>
    <property type="project" value="UniProtKB-EC"/>
</dbReference>
<dbReference type="EC" id="2.7.1.156" evidence="8"/>
<evidence type="ECO:0000256" key="13">
    <source>
        <dbReference type="ARBA" id="ARBA00022777"/>
    </source>
</evidence>
<reference evidence="19" key="1">
    <citation type="submission" date="2019-08" db="EMBL/GenBank/DDBJ databases">
        <authorList>
            <person name="Kucharzyk K."/>
            <person name="Murdoch R.W."/>
            <person name="Higgins S."/>
            <person name="Loffler F."/>
        </authorList>
    </citation>
    <scope>NUCLEOTIDE SEQUENCE</scope>
</reference>
<dbReference type="PANTHER" id="PTHR34848:SF1">
    <property type="entry name" value="BIFUNCTIONAL ADENOSYLCOBALAMIN BIOSYNTHESIS PROTEIN COBU"/>
    <property type="match status" value="1"/>
</dbReference>
<protein>
    <recommendedName>
        <fullName evidence="16">Adenosylcobinamide kinase</fullName>
        <ecNumber evidence="8">2.7.1.156</ecNumber>
        <ecNumber evidence="9">2.7.7.62</ecNumber>
    </recommendedName>
    <alternativeName>
        <fullName evidence="17">Adenosylcobinamide-phosphate guanylyltransferase</fullName>
    </alternativeName>
</protein>
<feature type="region of interest" description="Disordered" evidence="18">
    <location>
        <begin position="70"/>
        <end position="91"/>
    </location>
</feature>
<evidence type="ECO:0000256" key="8">
    <source>
        <dbReference type="ARBA" id="ARBA00012016"/>
    </source>
</evidence>
<keyword evidence="12" id="KW-0547">Nucleotide-binding</keyword>
<comment type="pathway">
    <text evidence="5">Cofactor biosynthesis; adenosylcobalamin biosynthesis; adenosylcobalamin from cob(II)yrinate a,c-diamide: step 6/7.</text>
</comment>